<evidence type="ECO:0000256" key="2">
    <source>
        <dbReference type="ARBA" id="ARBA00010488"/>
    </source>
</evidence>
<dbReference type="Gene3D" id="3.40.50.11820">
    <property type="match status" value="1"/>
</dbReference>
<keyword evidence="3" id="KW-1003">Cell membrane</keyword>
<dbReference type="Gene3D" id="3.40.50.12580">
    <property type="match status" value="1"/>
</dbReference>
<evidence type="ECO:0000256" key="1">
    <source>
        <dbReference type="ARBA" id="ARBA00004202"/>
    </source>
</evidence>
<organism evidence="7 8">
    <name type="scientific">Leucobacter exalbidus</name>
    <dbReference type="NCBI Taxonomy" id="662960"/>
    <lineage>
        <taxon>Bacteria</taxon>
        <taxon>Bacillati</taxon>
        <taxon>Actinomycetota</taxon>
        <taxon>Actinomycetes</taxon>
        <taxon>Micrococcales</taxon>
        <taxon>Microbacteriaceae</taxon>
        <taxon>Leucobacter</taxon>
    </lineage>
</organism>
<comment type="subcellular location">
    <subcellularLocation>
        <location evidence="1">Cell membrane</location>
        <topology evidence="1">Peripheral membrane protein</topology>
    </subcellularLocation>
</comment>
<comment type="caution">
    <text evidence="7">The sequence shown here is derived from an EMBL/GenBank/DDBJ whole genome shotgun (WGS) entry which is preliminary data.</text>
</comment>
<dbReference type="RefSeq" id="WP_209705050.1">
    <property type="nucleotide sequence ID" value="NZ_JAFIDA010000001.1"/>
</dbReference>
<evidence type="ECO:0000313" key="7">
    <source>
        <dbReference type="EMBL" id="MBP1326088.1"/>
    </source>
</evidence>
<reference evidence="7" key="1">
    <citation type="submission" date="2021-02" db="EMBL/GenBank/DDBJ databases">
        <title>Sequencing the genomes of 1000 actinobacteria strains.</title>
        <authorList>
            <person name="Klenk H.-P."/>
        </authorList>
    </citation>
    <scope>NUCLEOTIDE SEQUENCE</scope>
    <source>
        <strain evidence="7">DSM 22850</strain>
    </source>
</reference>
<dbReference type="Proteomes" id="UP000675163">
    <property type="component" value="Unassembled WGS sequence"/>
</dbReference>
<evidence type="ECO:0000256" key="3">
    <source>
        <dbReference type="ARBA" id="ARBA00022475"/>
    </source>
</evidence>
<dbReference type="EMBL" id="JAFIDA010000001">
    <property type="protein sequence ID" value="MBP1326088.1"/>
    <property type="molecule type" value="Genomic_DNA"/>
</dbReference>
<dbReference type="InterPro" id="IPR043148">
    <property type="entry name" value="TagF_C"/>
</dbReference>
<keyword evidence="4" id="KW-0808">Transferase</keyword>
<gene>
    <name evidence="7" type="ORF">JOF28_001320</name>
</gene>
<proteinExistence type="inferred from homology"/>
<accession>A0A940T3R5</accession>
<protein>
    <recommendedName>
        <fullName evidence="9">CDP-glycerol glycerophosphotransferase, TagB/SpsB family</fullName>
    </recommendedName>
</protein>
<evidence type="ECO:0000256" key="4">
    <source>
        <dbReference type="ARBA" id="ARBA00022679"/>
    </source>
</evidence>
<dbReference type="GO" id="GO:0047355">
    <property type="term" value="F:CDP-glycerol glycerophosphotransferase activity"/>
    <property type="evidence" value="ECO:0007669"/>
    <property type="project" value="InterPro"/>
</dbReference>
<dbReference type="Pfam" id="PF04464">
    <property type="entry name" value="Glyphos_transf"/>
    <property type="match status" value="1"/>
</dbReference>
<evidence type="ECO:0000256" key="5">
    <source>
        <dbReference type="ARBA" id="ARBA00022944"/>
    </source>
</evidence>
<dbReference type="InterPro" id="IPR043149">
    <property type="entry name" value="TagF_N"/>
</dbReference>
<dbReference type="AlphaFoldDB" id="A0A940T3R5"/>
<dbReference type="GO" id="GO:0019350">
    <property type="term" value="P:teichoic acid biosynthetic process"/>
    <property type="evidence" value="ECO:0007669"/>
    <property type="project" value="UniProtKB-KW"/>
</dbReference>
<keyword evidence="6" id="KW-0472">Membrane</keyword>
<dbReference type="InterPro" id="IPR007554">
    <property type="entry name" value="Glycerophosphate_synth"/>
</dbReference>
<keyword evidence="8" id="KW-1185">Reference proteome</keyword>
<dbReference type="SUPFAM" id="SSF53756">
    <property type="entry name" value="UDP-Glycosyltransferase/glycogen phosphorylase"/>
    <property type="match status" value="1"/>
</dbReference>
<dbReference type="GO" id="GO:0005886">
    <property type="term" value="C:plasma membrane"/>
    <property type="evidence" value="ECO:0007669"/>
    <property type="project" value="UniProtKB-SubCell"/>
</dbReference>
<evidence type="ECO:0000313" key="8">
    <source>
        <dbReference type="Proteomes" id="UP000675163"/>
    </source>
</evidence>
<keyword evidence="5" id="KW-0777">Teichoic acid biosynthesis</keyword>
<sequence>MSVREWWFFKMILVVVRGANDPKELFRTLNSFTKLNVYSADRFSFMGVDGAPEPKLRDTDIRYESVAEPDLRATLDAKMRETDFIEFVDCGTTFSPSAFDSFFETAEQKNTQREVFVHLESSYSYRLNRRMRAGEVREISQDLTDSLWIGSTPTLLSFPVFKEITAQFGLHVSPQQLFAEAFMRCGSYEILSGRVCSTRTHEDRLYGESVLFSVDWYLEFVQYWQDAFNNIRLNGTGALPPVLQQMYLYQLNVRLSRNTKRMNKFVLSGDNLLRFQRIVSETLEFIDLDLILAARQRPIRATKSMVRYLLGMKPGSESGAEVTSTAGELQARIGTSVVERLSDVRLKLDVLKDEDGCLVIAGWVSSIYLKDEFFLTAQAGNKSWELEDTDISSDFSVFGAVSHRSRTFRVEIPHELLTETDKIQFFAVSRGDVRQALELDFERTTSKLTAAPSSYWKIGPAILKNRGDHIEVKPASKMNLLRAELGLLRSLTFSKDRVKRAAAVLRVLYFISRPVTKRQRHWVYYDRVIVAGDNGEYAYRFAKEQHDGVKKHYVLKDGTADAARFAREGVDYLSHKSLKHRLIFLNTELVFATHLNPPIRNAFSWNEQYFRDLFNFKLVYINHGLVVDRLDYVLNRNVVNADRMCVVSSMERQNLLAPEYGYGPAQVVETGFARYDGLKSAPRRRLLLAPTWRTYLSVSQHADNGSKRNKDFLESNYYRVYNGVINNPRLINALEKYDFELVYLLHPATNSQKKDFEVRSDRVSVLQSGEEAGYEDEMNAADLMITDYSGVQFDFAQMLKPVIYYHHSSIPPHYEQSSFDYSVHGFGPIATDEEALVDEVLVQLERGIAMEQEYEAKAHNFFTHIDQENSHRIYAVGKELMSAGPRANSEGTEDV</sequence>
<evidence type="ECO:0000256" key="6">
    <source>
        <dbReference type="ARBA" id="ARBA00023136"/>
    </source>
</evidence>
<comment type="similarity">
    <text evidence="2">Belongs to the CDP-glycerol glycerophosphotransferase family.</text>
</comment>
<name>A0A940T3R5_9MICO</name>
<evidence type="ECO:0008006" key="9">
    <source>
        <dbReference type="Google" id="ProtNLM"/>
    </source>
</evidence>